<evidence type="ECO:0000313" key="1">
    <source>
        <dbReference type="EMBL" id="KAI4376534.1"/>
    </source>
</evidence>
<protein>
    <submittedName>
        <fullName evidence="1">Uncharacterized protein</fullName>
    </submittedName>
</protein>
<proteinExistence type="predicted"/>
<comment type="caution">
    <text evidence="1">The sequence shown here is derived from an EMBL/GenBank/DDBJ whole genome shotgun (WGS) entry which is preliminary data.</text>
</comment>
<organism evidence="1 2">
    <name type="scientific">Melastoma candidum</name>
    <dbReference type="NCBI Taxonomy" id="119954"/>
    <lineage>
        <taxon>Eukaryota</taxon>
        <taxon>Viridiplantae</taxon>
        <taxon>Streptophyta</taxon>
        <taxon>Embryophyta</taxon>
        <taxon>Tracheophyta</taxon>
        <taxon>Spermatophyta</taxon>
        <taxon>Magnoliopsida</taxon>
        <taxon>eudicotyledons</taxon>
        <taxon>Gunneridae</taxon>
        <taxon>Pentapetalae</taxon>
        <taxon>rosids</taxon>
        <taxon>malvids</taxon>
        <taxon>Myrtales</taxon>
        <taxon>Melastomataceae</taxon>
        <taxon>Melastomatoideae</taxon>
        <taxon>Melastomateae</taxon>
        <taxon>Melastoma</taxon>
    </lineage>
</organism>
<keyword evidence="2" id="KW-1185">Reference proteome</keyword>
<reference evidence="2" key="1">
    <citation type="journal article" date="2023" name="Front. Plant Sci.">
        <title>Chromosomal-level genome assembly of Melastoma candidum provides insights into trichome evolution.</title>
        <authorList>
            <person name="Zhong Y."/>
            <person name="Wu W."/>
            <person name="Sun C."/>
            <person name="Zou P."/>
            <person name="Liu Y."/>
            <person name="Dai S."/>
            <person name="Zhou R."/>
        </authorList>
    </citation>
    <scope>NUCLEOTIDE SEQUENCE [LARGE SCALE GENOMIC DNA]</scope>
</reference>
<gene>
    <name evidence="1" type="ORF">MLD38_014284</name>
</gene>
<dbReference type="EMBL" id="CM042883">
    <property type="protein sequence ID" value="KAI4376534.1"/>
    <property type="molecule type" value="Genomic_DNA"/>
</dbReference>
<evidence type="ECO:0000313" key="2">
    <source>
        <dbReference type="Proteomes" id="UP001057402"/>
    </source>
</evidence>
<sequence>MAPPRILLCGDALGRLGQLYKRFRSVNKSAGPFDALLCVGQFFPDQPESLEEFLDFVEGRSEIPIPTYFVGDYGVGAAKVLSAVSRSSEGIGFKMDGLEVCKNLYWLRGSGKFLLHGLSVAYLSGRHSTEGQFGKYNQDDVDALRALAEDSGVVDLFLSNEWPSGVTNRASQANIPPGISDDSGSDPTVADLVAEIKPRYHVAGSKGVYYAREPYVNDDAAHVTRFLGLASVGNKDKQKFIHAISPTPASSMSVSEITLKPPNTTRSPFTSAAQDVDKKEMQKRTTDGVVDPQYWRYDVSKKKQRHGVGEDDELCFKYLSSGSCPRGKKCYFRHEAEAREQYLRGVCFDFLNKGKCERGPDCNFMHTLQTGEEANPQKKHKPGSGNTRSKECWFCLSSPNVESHLIISIGESFYCALPKGPLVSDHILIIPIEHSPNTLSLPQASEIELNRLQHSFKTFNHSQNKEVVFFEWISARGTHANLQVVPIPSSKATALESIFCLAAEKLGFKFFTYKSDARKALREEFDGKCSLFYVELPGGTILAHKLEDNERFPAQFGREVVAGLLNIAEKADWRKCELSKEEETRLAEDFKQRFAEFDPNS</sequence>
<accession>A0ACB9RFZ8</accession>
<name>A0ACB9RFZ8_9MYRT</name>
<dbReference type="Proteomes" id="UP001057402">
    <property type="component" value="Chromosome 4"/>
</dbReference>